<accession>A0ABX8E466</accession>
<evidence type="ECO:0000313" key="2">
    <source>
        <dbReference type="Proteomes" id="UP000677126"/>
    </source>
</evidence>
<sequence length="387" mass="41461">MPDSKRQPGAMKWKLIGIGTAIMLAIPGAAVQLDLQSARDASLARYVPKFARSTALEVTARDQDAGSDKALAYAESERLLARRPVPAENLSLYGLLAFETGKPKQADAAFALAAQRGWRDTLTQELVINAALQTQDWQVAADRLTALWSANLDAPNITEVSKAALGVGAVQEAFGARLAHKPRWQSDFLRWAGENLSLESAANTVHAAIVQRAEFKCNELAALARNMAFGGQPDAAALAWSGPCRNPKALSASDFGFDEPDEGYERGPFEWIYPEFAAFSRTFNSDGKPAVMTVSNSDPENRTAAMRLVRLAPGAHSVTVSAQGSAASRVFVRVECIAQDGERGLIARDYATAGAIAFEVPAVSCSEQLLTVMVGRGETAAMYLQLS</sequence>
<dbReference type="EMBL" id="CP054856">
    <property type="protein sequence ID" value="QVM83713.1"/>
    <property type="molecule type" value="Genomic_DNA"/>
</dbReference>
<evidence type="ECO:0008006" key="3">
    <source>
        <dbReference type="Google" id="ProtNLM"/>
    </source>
</evidence>
<gene>
    <name evidence="1" type="ORF">HT578_08385</name>
</gene>
<name>A0ABX8E466_9SPHN</name>
<dbReference type="RefSeq" id="WP_213503644.1">
    <property type="nucleotide sequence ID" value="NZ_CP054856.1"/>
</dbReference>
<reference evidence="1 2" key="1">
    <citation type="journal article" date="2021" name="Int. J. Syst. Evol. Microbiol.">
        <title>Novosphingobium decolorationis sp. nov., an aniline blue-decolourizing bacterium isolated from East Pacific sediment.</title>
        <authorList>
            <person name="Chen X."/>
            <person name="Dong B."/>
            <person name="Chen T."/>
            <person name="Ren N."/>
            <person name="Wang J."/>
            <person name="Xu Y."/>
            <person name="Yang J."/>
            <person name="Zhu S."/>
            <person name="Chen J."/>
        </authorList>
    </citation>
    <scope>NUCLEOTIDE SEQUENCE [LARGE SCALE GENOMIC DNA]</scope>
    <source>
        <strain evidence="1 2">502str22</strain>
    </source>
</reference>
<organism evidence="1 2">
    <name type="scientific">Novosphingobium decolorationis</name>
    <dbReference type="NCBI Taxonomy" id="2698673"/>
    <lineage>
        <taxon>Bacteria</taxon>
        <taxon>Pseudomonadati</taxon>
        <taxon>Pseudomonadota</taxon>
        <taxon>Alphaproteobacteria</taxon>
        <taxon>Sphingomonadales</taxon>
        <taxon>Sphingomonadaceae</taxon>
        <taxon>Novosphingobium</taxon>
    </lineage>
</organism>
<keyword evidence="2" id="KW-1185">Reference proteome</keyword>
<dbReference type="Proteomes" id="UP000677126">
    <property type="component" value="Chromosome"/>
</dbReference>
<evidence type="ECO:0000313" key="1">
    <source>
        <dbReference type="EMBL" id="QVM83713.1"/>
    </source>
</evidence>
<proteinExistence type="predicted"/>
<protein>
    <recommendedName>
        <fullName evidence="3">Tetratricopeptide repeat protein</fullName>
    </recommendedName>
</protein>